<sequence>MDLFSRKIVGWATRDHMQVELASAALTMAIQQQRPQAGLIHHSDRGVQYASRAYRDDLSGAANVASMRRPIAMTMPRWRGSSIP</sequence>
<dbReference type="SUPFAM" id="SSF53098">
    <property type="entry name" value="Ribonuclease H-like"/>
    <property type="match status" value="1"/>
</dbReference>
<dbReference type="PANTHER" id="PTHR46889">
    <property type="entry name" value="TRANSPOSASE INSF FOR INSERTION SEQUENCE IS3B-RELATED"/>
    <property type="match status" value="1"/>
</dbReference>
<proteinExistence type="predicted"/>
<dbReference type="EMBL" id="CP016428">
    <property type="protein sequence ID" value="ANW00311.1"/>
    <property type="molecule type" value="Genomic_DNA"/>
</dbReference>
<dbReference type="AlphaFoldDB" id="A0A1B1UC46"/>
<dbReference type="KEGG" id="bic:LMTR13_09150"/>
<name>A0A1B1UC46_9BRAD</name>
<protein>
    <recommendedName>
        <fullName evidence="1">Integrase catalytic domain-containing protein</fullName>
    </recommendedName>
</protein>
<dbReference type="InterPro" id="IPR001584">
    <property type="entry name" value="Integrase_cat-core"/>
</dbReference>
<evidence type="ECO:0000313" key="2">
    <source>
        <dbReference type="EMBL" id="ANW00311.1"/>
    </source>
</evidence>
<dbReference type="InterPro" id="IPR050900">
    <property type="entry name" value="Transposase_IS3/IS150/IS904"/>
</dbReference>
<dbReference type="STRING" id="1274631.LMTR13_09150"/>
<dbReference type="InterPro" id="IPR012337">
    <property type="entry name" value="RNaseH-like_sf"/>
</dbReference>
<dbReference type="GO" id="GO:0015074">
    <property type="term" value="P:DNA integration"/>
    <property type="evidence" value="ECO:0007669"/>
    <property type="project" value="InterPro"/>
</dbReference>
<accession>A0A1B1UC46</accession>
<dbReference type="InterPro" id="IPR036397">
    <property type="entry name" value="RNaseH_sf"/>
</dbReference>
<gene>
    <name evidence="2" type="ORF">LMTR13_09150</name>
</gene>
<reference evidence="2 3" key="1">
    <citation type="submission" date="2016-07" db="EMBL/GenBank/DDBJ databases">
        <title>Complete genome sequence of Bradyrhizobium icense LMTR 13T, a potential inoculant strain isolated from lima bean (Phaseolus lunatus) in Peru.</title>
        <authorList>
            <person name="Ormeno-Orrillo E."/>
            <person name="Duran D."/>
            <person name="Rogel M.A."/>
            <person name="Rey L."/>
            <person name="Imperial J."/>
            <person name="Ruiz-Argueso T."/>
            <person name="Martinez-Romero E."/>
        </authorList>
    </citation>
    <scope>NUCLEOTIDE SEQUENCE [LARGE SCALE GENOMIC DNA]</scope>
    <source>
        <strain evidence="2 3">LMTR 13</strain>
    </source>
</reference>
<dbReference type="GO" id="GO:0003676">
    <property type="term" value="F:nucleic acid binding"/>
    <property type="evidence" value="ECO:0007669"/>
    <property type="project" value="InterPro"/>
</dbReference>
<dbReference type="Gene3D" id="3.30.420.10">
    <property type="entry name" value="Ribonuclease H-like superfamily/Ribonuclease H"/>
    <property type="match status" value="1"/>
</dbReference>
<feature type="domain" description="Integrase catalytic" evidence="1">
    <location>
        <begin position="1"/>
        <end position="56"/>
    </location>
</feature>
<keyword evidence="3" id="KW-1185">Reference proteome</keyword>
<dbReference type="Pfam" id="PF00665">
    <property type="entry name" value="rve"/>
    <property type="match status" value="1"/>
</dbReference>
<dbReference type="OrthoDB" id="9803878at2"/>
<organism evidence="2 3">
    <name type="scientific">Bradyrhizobium icense</name>
    <dbReference type="NCBI Taxonomy" id="1274631"/>
    <lineage>
        <taxon>Bacteria</taxon>
        <taxon>Pseudomonadati</taxon>
        <taxon>Pseudomonadota</taxon>
        <taxon>Alphaproteobacteria</taxon>
        <taxon>Hyphomicrobiales</taxon>
        <taxon>Nitrobacteraceae</taxon>
        <taxon>Bradyrhizobium</taxon>
    </lineage>
</organism>
<dbReference type="PANTHER" id="PTHR46889:SF4">
    <property type="entry name" value="TRANSPOSASE INSO FOR INSERTION SEQUENCE ELEMENT IS911B-RELATED"/>
    <property type="match status" value="1"/>
</dbReference>
<evidence type="ECO:0000313" key="3">
    <source>
        <dbReference type="Proteomes" id="UP000092839"/>
    </source>
</evidence>
<dbReference type="Proteomes" id="UP000092839">
    <property type="component" value="Chromosome"/>
</dbReference>
<evidence type="ECO:0000259" key="1">
    <source>
        <dbReference type="Pfam" id="PF00665"/>
    </source>
</evidence>